<dbReference type="Pfam" id="PF00675">
    <property type="entry name" value="Peptidase_M16"/>
    <property type="match status" value="1"/>
</dbReference>
<feature type="repeat" description="PPR" evidence="2">
    <location>
        <begin position="1185"/>
        <end position="1219"/>
    </location>
</feature>
<keyword evidence="7" id="KW-1185">Reference proteome</keyword>
<dbReference type="InterPro" id="IPR011765">
    <property type="entry name" value="Pept_M16_N"/>
</dbReference>
<reference evidence="6" key="1">
    <citation type="submission" date="2024-02" db="EMBL/GenBank/DDBJ databases">
        <authorList>
            <consortium name="ELIXIR-Norway"/>
            <consortium name="Elixir Norway"/>
        </authorList>
    </citation>
    <scope>NUCLEOTIDE SEQUENCE</scope>
</reference>
<dbReference type="InterPro" id="IPR011249">
    <property type="entry name" value="Metalloenz_LuxS/M16"/>
</dbReference>
<feature type="repeat" description="PPR" evidence="2">
    <location>
        <begin position="975"/>
        <end position="1009"/>
    </location>
</feature>
<dbReference type="Pfam" id="PF13812">
    <property type="entry name" value="PPR_3"/>
    <property type="match status" value="1"/>
</dbReference>
<accession>A0ABP0UTT9</accession>
<keyword evidence="1" id="KW-0677">Repeat</keyword>
<dbReference type="InterPro" id="IPR007863">
    <property type="entry name" value="Peptidase_M16_C"/>
</dbReference>
<feature type="compositionally biased region" description="Low complexity" evidence="3">
    <location>
        <begin position="1"/>
        <end position="17"/>
    </location>
</feature>
<feature type="region of interest" description="Disordered" evidence="3">
    <location>
        <begin position="1"/>
        <end position="22"/>
    </location>
</feature>
<feature type="repeat" description="PPR" evidence="2">
    <location>
        <begin position="1220"/>
        <end position="1254"/>
    </location>
</feature>
<proteinExistence type="predicted"/>
<feature type="repeat" description="PPR" evidence="2">
    <location>
        <begin position="940"/>
        <end position="974"/>
    </location>
</feature>
<evidence type="ECO:0000313" key="6">
    <source>
        <dbReference type="EMBL" id="CAK9229918.1"/>
    </source>
</evidence>
<evidence type="ECO:0000259" key="5">
    <source>
        <dbReference type="Pfam" id="PF05193"/>
    </source>
</evidence>
<dbReference type="SUPFAM" id="SSF63411">
    <property type="entry name" value="LuxS/MPP-like metallohydrolase"/>
    <property type="match status" value="1"/>
</dbReference>
<evidence type="ECO:0000259" key="4">
    <source>
        <dbReference type="Pfam" id="PF00675"/>
    </source>
</evidence>
<feature type="repeat" description="PPR" evidence="2">
    <location>
        <begin position="1045"/>
        <end position="1079"/>
    </location>
</feature>
<feature type="repeat" description="PPR" evidence="2">
    <location>
        <begin position="869"/>
        <end position="903"/>
    </location>
</feature>
<dbReference type="Pfam" id="PF01535">
    <property type="entry name" value="PPR"/>
    <property type="match status" value="2"/>
</dbReference>
<dbReference type="PROSITE" id="PS51375">
    <property type="entry name" value="PPR"/>
    <property type="match status" value="10"/>
</dbReference>
<dbReference type="InterPro" id="IPR002885">
    <property type="entry name" value="PPR_rpt"/>
</dbReference>
<dbReference type="EMBL" id="OZ019898">
    <property type="protein sequence ID" value="CAK9229918.1"/>
    <property type="molecule type" value="Genomic_DNA"/>
</dbReference>
<dbReference type="Proteomes" id="UP001497512">
    <property type="component" value="Chromosome 6"/>
</dbReference>
<feature type="compositionally biased region" description="Polar residues" evidence="3">
    <location>
        <begin position="61"/>
        <end position="71"/>
    </location>
</feature>
<dbReference type="NCBIfam" id="TIGR00756">
    <property type="entry name" value="PPR"/>
    <property type="match status" value="8"/>
</dbReference>
<feature type="compositionally biased region" description="Polar residues" evidence="3">
    <location>
        <begin position="94"/>
        <end position="115"/>
    </location>
</feature>
<feature type="domain" description="Peptidase M16 C-terminal" evidence="5">
    <location>
        <begin position="380"/>
        <end position="592"/>
    </location>
</feature>
<evidence type="ECO:0000256" key="1">
    <source>
        <dbReference type="ARBA" id="ARBA00022737"/>
    </source>
</evidence>
<name>A0ABP0UTT9_9BRYO</name>
<dbReference type="Pfam" id="PF13041">
    <property type="entry name" value="PPR_2"/>
    <property type="match status" value="4"/>
</dbReference>
<organism evidence="6 7">
    <name type="scientific">Sphagnum troendelagicum</name>
    <dbReference type="NCBI Taxonomy" id="128251"/>
    <lineage>
        <taxon>Eukaryota</taxon>
        <taxon>Viridiplantae</taxon>
        <taxon>Streptophyta</taxon>
        <taxon>Embryophyta</taxon>
        <taxon>Bryophyta</taxon>
        <taxon>Sphagnophytina</taxon>
        <taxon>Sphagnopsida</taxon>
        <taxon>Sphagnales</taxon>
        <taxon>Sphagnaceae</taxon>
        <taxon>Sphagnum</taxon>
    </lineage>
</organism>
<dbReference type="Gene3D" id="1.25.40.10">
    <property type="entry name" value="Tetratricopeptide repeat domain"/>
    <property type="match status" value="4"/>
</dbReference>
<feature type="region of interest" description="Disordered" evidence="3">
    <location>
        <begin position="1275"/>
        <end position="1298"/>
    </location>
</feature>
<feature type="repeat" description="PPR" evidence="2">
    <location>
        <begin position="1010"/>
        <end position="1044"/>
    </location>
</feature>
<dbReference type="PANTHER" id="PTHR47936:SF1">
    <property type="entry name" value="PENTATRICOPEPTIDE REPEAT-CONTAINING PROTEIN GUN1, CHLOROPLASTIC"/>
    <property type="match status" value="1"/>
</dbReference>
<protein>
    <submittedName>
        <fullName evidence="6">Uncharacterized protein</fullName>
    </submittedName>
</protein>
<feature type="compositionally biased region" description="Polar residues" evidence="3">
    <location>
        <begin position="1277"/>
        <end position="1288"/>
    </location>
</feature>
<evidence type="ECO:0000256" key="3">
    <source>
        <dbReference type="SAM" id="MobiDB-lite"/>
    </source>
</evidence>
<dbReference type="Gene3D" id="3.30.830.10">
    <property type="entry name" value="Metalloenzyme, LuxS/M16 peptidase-like"/>
    <property type="match status" value="2"/>
</dbReference>
<dbReference type="InterPro" id="IPR011990">
    <property type="entry name" value="TPR-like_helical_dom_sf"/>
</dbReference>
<feature type="region of interest" description="Disordered" evidence="3">
    <location>
        <begin position="61"/>
        <end position="115"/>
    </location>
</feature>
<feature type="repeat" description="PPR" evidence="2">
    <location>
        <begin position="904"/>
        <end position="939"/>
    </location>
</feature>
<feature type="repeat" description="PPR" evidence="2">
    <location>
        <begin position="1080"/>
        <end position="1114"/>
    </location>
</feature>
<evidence type="ECO:0000313" key="7">
    <source>
        <dbReference type="Proteomes" id="UP001497512"/>
    </source>
</evidence>
<sequence>MATLAVPASSAPPHVASLRSSSHVRQDGRRAATFAVLFPAATCISNCSLLASSLQETRGISSSSSATQRSLQGREGKQQLQGHKKQLQNKKNSAIKTDLQSQPLTQQCETWRSSSRWKQRGPASLGWLKTSAAVPLSLQAFGFTRRSSHLSKRPNSIVQANTGPNEPHVANLAWVPDEELLELVKGQALSLESSLRREEEADVNDDDHLVPSSHLIPSSTMAVLRMASNLSSYQTKFEAHMEMHVGSVDEEEHEQGIAHMIEHVAFLGSKKREKLLGTGARSNAYTDFHHTVFHVHSPVTTQGTNEPLLPLVLEALHEIAFKPKFLASRVEKEPRAVLSEQQMMNTIEYRVDCQLLQQLHSENMLGYRFPIGLEEQIKKWDPETIKAFHERWYFPANATLFIVGDIGSVSRTLEMIEAQFGSTPAGVHASTHTSHENINHTAITVTTRKERHSVRPPVRHTWSLPGARSELKKPFIFQHELLQNFSISLFCKTPVQKVQRYSDLRDVLMRRIVLSTFQFRVNTPYKSANPPFSGIELDHSDSGREGCAVSTLTITAEPKHWEGAIRVGVQEVRRMHKFGVTKGELARYLTALLKDSEHLAAMIDNVPSVDNLDFIMESDALGHTVMDQQQGHESLLAVDETITLEDVALDSAGTGAEDDKDLLNKFLETRTGNRVSATEGRVRNWRKQNSGKTASIGNHVTALDPVTHRVPRSRSMPEESAFSSTKNIYDRSPVVALPQKMGVPETSSQSVSGMESSSFLTQKAELSEPIREILHIANNLPQNDSLEDYLVEFTHKISVVEGNLVLKVLGEDKLFMQALSFFQWMCLHKPCLLDSRSFSIIFNLLGKAKMIDEALALYRSLPSDKTVHSVKVYNTLLTALSNCDRHEEIFAVLEQMQATGTEPDSVTFSILITEARKGKDGLHKVLGVYRRMMERGVKPDVTAFGSLIKAFCDTRHPKEALLAAIEMERLGMPLNVIIYNTLIDAYGKVGELEEMEGLVVEMKERGLEPNKKTFNILIHCYGCHGQYKVAEALMLEIEAAGFKPDVVTFTALIGAYGKQKMSEKAASVFNRMRNAGVTPNAYSYTALINAYSEGHWHEKAAMVFERMRQDGISPSVETYTALLDGYRRAGNIEMVKEVWKTMREENCAGTRVTFVTLVDAFAKQGLLRDARDVIFEFEKLVHKPDLMIYNMLLNAYCRGGNHRKGPEILHEIRSAGLKPDSFSYCTLIYAFLRVRDFAKAYKYHEEMLKKGKSPDTETYAKLRAILKVSLRRKQVNDQKANAGQTPRQGSLGKIPENAKSFWKRGKRPSRLLLR</sequence>
<dbReference type="Pfam" id="PF05193">
    <property type="entry name" value="Peptidase_M16_C"/>
    <property type="match status" value="1"/>
</dbReference>
<feature type="domain" description="Peptidase M16 N-terminal" evidence="4">
    <location>
        <begin position="226"/>
        <end position="361"/>
    </location>
</feature>
<evidence type="ECO:0000256" key="2">
    <source>
        <dbReference type="PROSITE-ProRule" id="PRU00708"/>
    </source>
</evidence>
<gene>
    <name evidence="6" type="ORF">CSSPTR1EN2_LOCUS19973</name>
</gene>
<dbReference type="PANTHER" id="PTHR47936">
    <property type="entry name" value="PPR_LONG DOMAIN-CONTAINING PROTEIN"/>
    <property type="match status" value="1"/>
</dbReference>
<feature type="repeat" description="PPR" evidence="2">
    <location>
        <begin position="1115"/>
        <end position="1149"/>
    </location>
</feature>